<sequence>MTHKEHSVLRFESRAAAARDVGGRMEGRAGAYQDDSPALTGRTAASCAVSRAETNSMLVLRPSAACPRTRVYVAPAPVSQVAAALRRDWGGRNRGDDIIAHHCIRTVPACGAPIGGSPGPSERLAP</sequence>
<evidence type="ECO:0000313" key="2">
    <source>
        <dbReference type="Proteomes" id="UP000016930"/>
    </source>
</evidence>
<organism evidence="1 2">
    <name type="scientific">Ceriporiopsis subvermispora (strain B)</name>
    <name type="common">White-rot fungus</name>
    <name type="synonym">Gelatoporia subvermispora</name>
    <dbReference type="NCBI Taxonomy" id="914234"/>
    <lineage>
        <taxon>Eukaryota</taxon>
        <taxon>Fungi</taxon>
        <taxon>Dikarya</taxon>
        <taxon>Basidiomycota</taxon>
        <taxon>Agaricomycotina</taxon>
        <taxon>Agaricomycetes</taxon>
        <taxon>Polyporales</taxon>
        <taxon>Gelatoporiaceae</taxon>
        <taxon>Gelatoporia</taxon>
    </lineage>
</organism>
<dbReference type="AlphaFoldDB" id="M2QNH9"/>
<evidence type="ECO:0000313" key="1">
    <source>
        <dbReference type="EMBL" id="EMD38603.1"/>
    </source>
</evidence>
<gene>
    <name evidence="1" type="ORF">CERSUDRAFT_113783</name>
</gene>
<dbReference type="EMBL" id="KB445795">
    <property type="protein sequence ID" value="EMD38603.1"/>
    <property type="molecule type" value="Genomic_DNA"/>
</dbReference>
<accession>M2QNH9</accession>
<proteinExistence type="predicted"/>
<keyword evidence="2" id="KW-1185">Reference proteome</keyword>
<reference evidence="1 2" key="1">
    <citation type="journal article" date="2012" name="Proc. Natl. Acad. Sci. U.S.A.">
        <title>Comparative genomics of Ceriporiopsis subvermispora and Phanerochaete chrysosporium provide insight into selective ligninolysis.</title>
        <authorList>
            <person name="Fernandez-Fueyo E."/>
            <person name="Ruiz-Duenas F.J."/>
            <person name="Ferreira P."/>
            <person name="Floudas D."/>
            <person name="Hibbett D.S."/>
            <person name="Canessa P."/>
            <person name="Larrondo L.F."/>
            <person name="James T.Y."/>
            <person name="Seelenfreund D."/>
            <person name="Lobos S."/>
            <person name="Polanco R."/>
            <person name="Tello M."/>
            <person name="Honda Y."/>
            <person name="Watanabe T."/>
            <person name="Watanabe T."/>
            <person name="Ryu J.S."/>
            <person name="Kubicek C.P."/>
            <person name="Schmoll M."/>
            <person name="Gaskell J."/>
            <person name="Hammel K.E."/>
            <person name="St John F.J."/>
            <person name="Vanden Wymelenberg A."/>
            <person name="Sabat G."/>
            <person name="Splinter BonDurant S."/>
            <person name="Syed K."/>
            <person name="Yadav J.S."/>
            <person name="Doddapaneni H."/>
            <person name="Subramanian V."/>
            <person name="Lavin J.L."/>
            <person name="Oguiza J.A."/>
            <person name="Perez G."/>
            <person name="Pisabarro A.G."/>
            <person name="Ramirez L."/>
            <person name="Santoyo F."/>
            <person name="Master E."/>
            <person name="Coutinho P.M."/>
            <person name="Henrissat B."/>
            <person name="Lombard V."/>
            <person name="Magnuson J.K."/>
            <person name="Kuees U."/>
            <person name="Hori C."/>
            <person name="Igarashi K."/>
            <person name="Samejima M."/>
            <person name="Held B.W."/>
            <person name="Barry K.W."/>
            <person name="LaButti K.M."/>
            <person name="Lapidus A."/>
            <person name="Lindquist E.A."/>
            <person name="Lucas S.M."/>
            <person name="Riley R."/>
            <person name="Salamov A.A."/>
            <person name="Hoffmeister D."/>
            <person name="Schwenk D."/>
            <person name="Hadar Y."/>
            <person name="Yarden O."/>
            <person name="de Vries R.P."/>
            <person name="Wiebenga A."/>
            <person name="Stenlid J."/>
            <person name="Eastwood D."/>
            <person name="Grigoriev I.V."/>
            <person name="Berka R.M."/>
            <person name="Blanchette R.A."/>
            <person name="Kersten P."/>
            <person name="Martinez A.T."/>
            <person name="Vicuna R."/>
            <person name="Cullen D."/>
        </authorList>
    </citation>
    <scope>NUCLEOTIDE SEQUENCE [LARGE SCALE GENOMIC DNA]</scope>
    <source>
        <strain evidence="1 2">B</strain>
    </source>
</reference>
<protein>
    <submittedName>
        <fullName evidence="1">Uncharacterized protein</fullName>
    </submittedName>
</protein>
<dbReference type="HOGENOM" id="CLU_1981396_0_0_1"/>
<name>M2QNH9_CERS8</name>
<dbReference type="Proteomes" id="UP000016930">
    <property type="component" value="Unassembled WGS sequence"/>
</dbReference>